<reference evidence="8 9" key="1">
    <citation type="journal article" date="2020" name="Cell Host Microbe">
        <title>Functional and Genomic Variation between Human-Derived Isolates of Lachnospiraceae Reveals Inter- and Intra-Species Diversity.</title>
        <authorList>
            <person name="Sorbara M.T."/>
            <person name="Littmann E.R."/>
            <person name="Fontana E."/>
            <person name="Moody T.U."/>
            <person name="Kohout C.E."/>
            <person name="Gjonbalaj M."/>
            <person name="Eaton V."/>
            <person name="Seok R."/>
            <person name="Leiner I.M."/>
            <person name="Pamer E.G."/>
        </authorList>
    </citation>
    <scope>NUCLEOTIDE SEQUENCE [LARGE SCALE GENOMIC DNA]</scope>
    <source>
        <strain evidence="8 9">MSK.1.17</strain>
    </source>
</reference>
<feature type="transmembrane region" description="Helical" evidence="6">
    <location>
        <begin position="158"/>
        <end position="183"/>
    </location>
</feature>
<feature type="transmembrane region" description="Helical" evidence="6">
    <location>
        <begin position="37"/>
        <end position="54"/>
    </location>
</feature>
<dbReference type="EMBL" id="JAKNGE010000006">
    <property type="protein sequence ID" value="MCG4745071.1"/>
    <property type="molecule type" value="Genomic_DNA"/>
</dbReference>
<sequence>MKTEKRRAFIIHFLYFIIILSVSFAVIKYALPMLSPFVIAFLIAYGLKGPVTFLSRKMNLNPKITAILSVLLFYCTIGLLITLLSVKAFSSFSLLIGNLPGIYAYHVEPVLKGLFDTVGQSALHIDASLLSAFDEIEGQFVQSLGQMVSNLSMEAMGWISGFASSLPGLFIKMLLMIISTFFIAADYDQLTGFCLRQFDQKTMNIILQVKEYVAGTLFVCIRSYALIMSITFLELALGLTVIGVNRSLLIAFLISVFDVLPVLGTGGIMIPWTILTALQGNYPLSAGLLTVYLIITVIRNIIEPKIVGSQIGLHPVVTLSSMFVGAQLFGVLGLFGFPIGLSLLRHLNDNGTLRVYKTGL</sequence>
<evidence type="ECO:0000313" key="10">
    <source>
        <dbReference type="Proteomes" id="UP001299608"/>
    </source>
</evidence>
<feature type="transmembrane region" description="Helical" evidence="6">
    <location>
        <begin position="282"/>
        <end position="302"/>
    </location>
</feature>
<dbReference type="Pfam" id="PF01594">
    <property type="entry name" value="AI-2E_transport"/>
    <property type="match status" value="1"/>
</dbReference>
<comment type="similarity">
    <text evidence="2">Belongs to the autoinducer-2 exporter (AI-2E) (TC 2.A.86) family.</text>
</comment>
<evidence type="ECO:0000256" key="5">
    <source>
        <dbReference type="ARBA" id="ARBA00023136"/>
    </source>
</evidence>
<evidence type="ECO:0000313" key="9">
    <source>
        <dbReference type="Proteomes" id="UP000669239"/>
    </source>
</evidence>
<feature type="transmembrane region" description="Helical" evidence="6">
    <location>
        <begin position="212"/>
        <end position="242"/>
    </location>
</feature>
<dbReference type="GO" id="GO:0016020">
    <property type="term" value="C:membrane"/>
    <property type="evidence" value="ECO:0007669"/>
    <property type="project" value="UniProtKB-SubCell"/>
</dbReference>
<dbReference type="PANTHER" id="PTHR21716:SF68">
    <property type="entry name" value="TRANSPORT PROTEIN YTVI-RELATED"/>
    <property type="match status" value="1"/>
</dbReference>
<evidence type="ECO:0000256" key="4">
    <source>
        <dbReference type="ARBA" id="ARBA00022989"/>
    </source>
</evidence>
<dbReference type="InterPro" id="IPR002549">
    <property type="entry name" value="AI-2E-like"/>
</dbReference>
<evidence type="ECO:0000313" key="8">
    <source>
        <dbReference type="EMBL" id="NSJ47478.1"/>
    </source>
</evidence>
<comment type="subcellular location">
    <subcellularLocation>
        <location evidence="1">Membrane</location>
        <topology evidence="1">Multi-pass membrane protein</topology>
    </subcellularLocation>
</comment>
<evidence type="ECO:0000256" key="1">
    <source>
        <dbReference type="ARBA" id="ARBA00004141"/>
    </source>
</evidence>
<evidence type="ECO:0000256" key="3">
    <source>
        <dbReference type="ARBA" id="ARBA00022692"/>
    </source>
</evidence>
<dbReference type="NCBIfam" id="TIGR02872">
    <property type="entry name" value="spore_ytvI"/>
    <property type="match status" value="1"/>
</dbReference>
<dbReference type="GO" id="GO:0055085">
    <property type="term" value="P:transmembrane transport"/>
    <property type="evidence" value="ECO:0007669"/>
    <property type="project" value="TreeGrafter"/>
</dbReference>
<keyword evidence="4 6" id="KW-1133">Transmembrane helix</keyword>
<feature type="transmembrane region" description="Helical" evidence="6">
    <location>
        <begin position="66"/>
        <end position="86"/>
    </location>
</feature>
<dbReference type="PANTHER" id="PTHR21716">
    <property type="entry name" value="TRANSMEMBRANE PROTEIN"/>
    <property type="match status" value="1"/>
</dbReference>
<feature type="transmembrane region" description="Helical" evidence="6">
    <location>
        <begin position="322"/>
        <end position="344"/>
    </location>
</feature>
<dbReference type="Proteomes" id="UP001299608">
    <property type="component" value="Unassembled WGS sequence"/>
</dbReference>
<organism evidence="7 10">
    <name type="scientific">Enterocloster aldenensis</name>
    <dbReference type="NCBI Taxonomy" id="358742"/>
    <lineage>
        <taxon>Bacteria</taxon>
        <taxon>Bacillati</taxon>
        <taxon>Bacillota</taxon>
        <taxon>Clostridia</taxon>
        <taxon>Lachnospirales</taxon>
        <taxon>Lachnospiraceae</taxon>
        <taxon>Enterocloster</taxon>
    </lineage>
</organism>
<keyword evidence="3 6" id="KW-0812">Transmembrane</keyword>
<dbReference type="Proteomes" id="UP000669239">
    <property type="component" value="Unassembled WGS sequence"/>
</dbReference>
<dbReference type="AlphaFoldDB" id="A0AAW5BLF4"/>
<reference evidence="7" key="3">
    <citation type="submission" date="2022-01" db="EMBL/GenBank/DDBJ databases">
        <title>Collection of gut derived symbiotic bacterial strains cultured from healthy donors.</title>
        <authorList>
            <person name="Lin H."/>
            <person name="Kohout C."/>
            <person name="Waligurski E."/>
            <person name="Pamer E.G."/>
        </authorList>
    </citation>
    <scope>NUCLEOTIDE SEQUENCE</scope>
    <source>
        <strain evidence="7">DFI.6.55</strain>
    </source>
</reference>
<evidence type="ECO:0000256" key="2">
    <source>
        <dbReference type="ARBA" id="ARBA00009773"/>
    </source>
</evidence>
<dbReference type="RefSeq" id="WP_165640795.1">
    <property type="nucleotide sequence ID" value="NZ_JAAITT010000002.1"/>
</dbReference>
<keyword evidence="9" id="KW-1185">Reference proteome</keyword>
<evidence type="ECO:0000313" key="7">
    <source>
        <dbReference type="EMBL" id="MCG4745071.1"/>
    </source>
</evidence>
<protein>
    <submittedName>
        <fullName evidence="7">Sporulation integral membrane protein YtvI</fullName>
    </submittedName>
</protein>
<feature type="transmembrane region" description="Helical" evidence="6">
    <location>
        <begin position="12"/>
        <end position="31"/>
    </location>
</feature>
<proteinExistence type="inferred from homology"/>
<reference evidence="8" key="2">
    <citation type="submission" date="2020-02" db="EMBL/GenBank/DDBJ databases">
        <authorList>
            <person name="Littmann E."/>
            <person name="Sorbara M."/>
        </authorList>
    </citation>
    <scope>NUCLEOTIDE SEQUENCE</scope>
    <source>
        <strain evidence="8">MSK.1.17</strain>
    </source>
</reference>
<dbReference type="InterPro" id="IPR014227">
    <property type="entry name" value="YtvI-like"/>
</dbReference>
<keyword evidence="5 6" id="KW-0472">Membrane</keyword>
<dbReference type="EMBL" id="JAAITT010000002">
    <property type="protein sequence ID" value="NSJ47478.1"/>
    <property type="molecule type" value="Genomic_DNA"/>
</dbReference>
<gene>
    <name evidence="7" type="primary">ytvI</name>
    <name evidence="8" type="ORF">G5B36_01995</name>
    <name evidence="7" type="ORF">L0N08_06590</name>
</gene>
<comment type="caution">
    <text evidence="7">The sequence shown here is derived from an EMBL/GenBank/DDBJ whole genome shotgun (WGS) entry which is preliminary data.</text>
</comment>
<accession>A0AAW5BLF4</accession>
<feature type="transmembrane region" description="Helical" evidence="6">
    <location>
        <begin position="248"/>
        <end position="270"/>
    </location>
</feature>
<name>A0AAW5BLF4_9FIRM</name>
<evidence type="ECO:0000256" key="6">
    <source>
        <dbReference type="SAM" id="Phobius"/>
    </source>
</evidence>